<keyword evidence="3" id="KW-1185">Reference proteome</keyword>
<dbReference type="KEGG" id="smo:SELMODRAFT_423435"/>
<dbReference type="HOGENOM" id="CLU_422382_0_0_1"/>
<protein>
    <recommendedName>
        <fullName evidence="4">Protein kinase domain-containing protein</fullName>
    </recommendedName>
</protein>
<evidence type="ECO:0000256" key="1">
    <source>
        <dbReference type="SAM" id="SignalP"/>
    </source>
</evidence>
<dbReference type="STRING" id="88036.D8SLP9"/>
<gene>
    <name evidence="2" type="ORF">SELMODRAFT_423435</name>
</gene>
<dbReference type="Gramene" id="EFJ14812">
    <property type="protein sequence ID" value="EFJ14812"/>
    <property type="gene ID" value="SELMODRAFT_423435"/>
</dbReference>
<dbReference type="InParanoid" id="D8SLP9"/>
<feature type="chain" id="PRO_5003122825" description="Protein kinase domain-containing protein" evidence="1">
    <location>
        <begin position="28"/>
        <end position="649"/>
    </location>
</feature>
<evidence type="ECO:0008006" key="4">
    <source>
        <dbReference type="Google" id="ProtNLM"/>
    </source>
</evidence>
<dbReference type="SUPFAM" id="SSF56112">
    <property type="entry name" value="Protein kinase-like (PK-like)"/>
    <property type="match status" value="1"/>
</dbReference>
<evidence type="ECO:0000313" key="3">
    <source>
        <dbReference type="Proteomes" id="UP000001514"/>
    </source>
</evidence>
<dbReference type="EMBL" id="GL377626">
    <property type="protein sequence ID" value="EFJ14812.1"/>
    <property type="molecule type" value="Genomic_DNA"/>
</dbReference>
<evidence type="ECO:0000313" key="2">
    <source>
        <dbReference type="EMBL" id="EFJ14812.1"/>
    </source>
</evidence>
<name>D8SLP9_SELML</name>
<feature type="signal peptide" evidence="1">
    <location>
        <begin position="1"/>
        <end position="27"/>
    </location>
</feature>
<organism evidence="3">
    <name type="scientific">Selaginella moellendorffii</name>
    <name type="common">Spikemoss</name>
    <dbReference type="NCBI Taxonomy" id="88036"/>
    <lineage>
        <taxon>Eukaryota</taxon>
        <taxon>Viridiplantae</taxon>
        <taxon>Streptophyta</taxon>
        <taxon>Embryophyta</taxon>
        <taxon>Tracheophyta</taxon>
        <taxon>Lycopodiopsida</taxon>
        <taxon>Selaginellales</taxon>
        <taxon>Selaginellaceae</taxon>
        <taxon>Selaginella</taxon>
    </lineage>
</organism>
<keyword evidence="1" id="KW-0732">Signal</keyword>
<dbReference type="AlphaFoldDB" id="D8SLP9"/>
<reference evidence="2 3" key="1">
    <citation type="journal article" date="2011" name="Science">
        <title>The Selaginella genome identifies genetic changes associated with the evolution of vascular plants.</title>
        <authorList>
            <person name="Banks J.A."/>
            <person name="Nishiyama T."/>
            <person name="Hasebe M."/>
            <person name="Bowman J.L."/>
            <person name="Gribskov M."/>
            <person name="dePamphilis C."/>
            <person name="Albert V.A."/>
            <person name="Aono N."/>
            <person name="Aoyama T."/>
            <person name="Ambrose B.A."/>
            <person name="Ashton N.W."/>
            <person name="Axtell M.J."/>
            <person name="Barker E."/>
            <person name="Barker M.S."/>
            <person name="Bennetzen J.L."/>
            <person name="Bonawitz N.D."/>
            <person name="Chapple C."/>
            <person name="Cheng C."/>
            <person name="Correa L.G."/>
            <person name="Dacre M."/>
            <person name="DeBarry J."/>
            <person name="Dreyer I."/>
            <person name="Elias M."/>
            <person name="Engstrom E.M."/>
            <person name="Estelle M."/>
            <person name="Feng L."/>
            <person name="Finet C."/>
            <person name="Floyd S.K."/>
            <person name="Frommer W.B."/>
            <person name="Fujita T."/>
            <person name="Gramzow L."/>
            <person name="Gutensohn M."/>
            <person name="Harholt J."/>
            <person name="Hattori M."/>
            <person name="Heyl A."/>
            <person name="Hirai T."/>
            <person name="Hiwatashi Y."/>
            <person name="Ishikawa M."/>
            <person name="Iwata M."/>
            <person name="Karol K.G."/>
            <person name="Koehler B."/>
            <person name="Kolukisaoglu U."/>
            <person name="Kubo M."/>
            <person name="Kurata T."/>
            <person name="Lalonde S."/>
            <person name="Li K."/>
            <person name="Li Y."/>
            <person name="Litt A."/>
            <person name="Lyons E."/>
            <person name="Manning G."/>
            <person name="Maruyama T."/>
            <person name="Michael T.P."/>
            <person name="Mikami K."/>
            <person name="Miyazaki S."/>
            <person name="Morinaga S."/>
            <person name="Murata T."/>
            <person name="Mueller-Roeber B."/>
            <person name="Nelson D.R."/>
            <person name="Obara M."/>
            <person name="Oguri Y."/>
            <person name="Olmstead R.G."/>
            <person name="Onodera N."/>
            <person name="Petersen B.L."/>
            <person name="Pils B."/>
            <person name="Prigge M."/>
            <person name="Rensing S.A."/>
            <person name="Riano-Pachon D.M."/>
            <person name="Roberts A.W."/>
            <person name="Sato Y."/>
            <person name="Scheller H.V."/>
            <person name="Schulz B."/>
            <person name="Schulz C."/>
            <person name="Shakirov E.V."/>
            <person name="Shibagaki N."/>
            <person name="Shinohara N."/>
            <person name="Shippen D.E."/>
            <person name="Soerensen I."/>
            <person name="Sotooka R."/>
            <person name="Sugimoto N."/>
            <person name="Sugita M."/>
            <person name="Sumikawa N."/>
            <person name="Tanurdzic M."/>
            <person name="Theissen G."/>
            <person name="Ulvskov P."/>
            <person name="Wakazuki S."/>
            <person name="Weng J.K."/>
            <person name="Willats W.W."/>
            <person name="Wipf D."/>
            <person name="Wolf P.G."/>
            <person name="Yang L."/>
            <person name="Zimmer A.D."/>
            <person name="Zhu Q."/>
            <person name="Mitros T."/>
            <person name="Hellsten U."/>
            <person name="Loque D."/>
            <person name="Otillar R."/>
            <person name="Salamov A."/>
            <person name="Schmutz J."/>
            <person name="Shapiro H."/>
            <person name="Lindquist E."/>
            <person name="Lucas S."/>
            <person name="Rokhsar D."/>
            <person name="Grigoriev I.V."/>
        </authorList>
    </citation>
    <scope>NUCLEOTIDE SEQUENCE [LARGE SCALE GENOMIC DNA]</scope>
</reference>
<sequence>MVREINIGSKAMRVGAMLLLLAFLILAIFPAASEPKKVVCHGEDRCLEMDDEVNLAAEWGSFFLDVEIVGGEIGRGAFGRVYNARYPNDSQAYVAKVVMMLDEVRLASAYREIYFGSRLRSEQLQCGQSLRKSWVMTETCGLYDPPCYNTSLDHVGRFVEAFQEGNEIYMVFFHEGKTATSLLKTRSIKKRSFVTQLTSSKTLYRGIGPLRNGESDMRYTAPEARFIDDYRFYLHEGEAFDMWMVGVTLLEVFMGNRSAILPTTLQMQMAWQIDYGMPPRSVAYLLGLSNFCVFPPDKILAGELLETMALQTARCVNQSALSHGFPNKLALELVQSLLRWSPVPLGALGVRCDHIPSLIGSSLPRALSAAPCALSCGRNQAHCRTAMPPIDCLNACVDTLFPAPWWQGLVTSANLESSLLIPTELFLAPTESEGKAVEIRSYIDRIAPAEELRYYLHTVVVVDVTFGVKELKVSEADMQLFFDKAGSCKIHVLPAAQFFLLQSSVLMMPQMPILTQANERSAQQLFGKYLSNWIAADTNEESNVDGFCAQATSPGMKRGCWCTQVREHDADKQINASIVLSSLLAAALFLRSVPGSVELTLIATEPFLAPTESEGNAVELRTYIDSVKKRKLGSTLYWSLKTIVFKRLH</sequence>
<dbReference type="Proteomes" id="UP000001514">
    <property type="component" value="Unassembled WGS sequence"/>
</dbReference>
<proteinExistence type="predicted"/>
<accession>D8SLP9</accession>
<dbReference type="InterPro" id="IPR011009">
    <property type="entry name" value="Kinase-like_dom_sf"/>
</dbReference>